<gene>
    <name evidence="1" type="ORF">EDD42_0951</name>
</gene>
<evidence type="ECO:0000313" key="1">
    <source>
        <dbReference type="EMBL" id="ROR80904.1"/>
    </source>
</evidence>
<sequence>MAGDQLFVDVEAIRTIASGLETSGYSLPTEVAVDLSGSSSSSVSGAAESFAMWATVQTMLASGQITNAAQIARDAAATWQETEALLDEGAN</sequence>
<evidence type="ECO:0000313" key="2">
    <source>
        <dbReference type="Proteomes" id="UP000266915"/>
    </source>
</evidence>
<proteinExistence type="predicted"/>
<accession>A0A3N2C0R1</accession>
<comment type="caution">
    <text evidence="1">The sequence shown here is derived from an EMBL/GenBank/DDBJ whole genome shotgun (WGS) entry which is preliminary data.</text>
</comment>
<name>A0A3N2C0R1_9MICO</name>
<dbReference type="Proteomes" id="UP000266915">
    <property type="component" value="Unassembled WGS sequence"/>
</dbReference>
<protein>
    <submittedName>
        <fullName evidence="1">Uncharacterized protein</fullName>
    </submittedName>
</protein>
<dbReference type="EMBL" id="RKHL01000001">
    <property type="protein sequence ID" value="ROR80904.1"/>
    <property type="molecule type" value="Genomic_DNA"/>
</dbReference>
<organism evidence="1 2">
    <name type="scientific">Plantibacter flavus</name>
    <dbReference type="NCBI Taxonomy" id="150123"/>
    <lineage>
        <taxon>Bacteria</taxon>
        <taxon>Bacillati</taxon>
        <taxon>Actinomycetota</taxon>
        <taxon>Actinomycetes</taxon>
        <taxon>Micrococcales</taxon>
        <taxon>Microbacteriaceae</taxon>
        <taxon>Plantibacter</taxon>
    </lineage>
</organism>
<dbReference type="AlphaFoldDB" id="A0A3N2C0R1"/>
<reference evidence="1 2" key="1">
    <citation type="submission" date="2018-11" db="EMBL/GenBank/DDBJ databases">
        <title>Sequencing the genomes of 1000 actinobacteria strains.</title>
        <authorList>
            <person name="Klenk H.-P."/>
        </authorList>
    </citation>
    <scope>NUCLEOTIDE SEQUENCE [LARGE SCALE GENOMIC DNA]</scope>
    <source>
        <strain evidence="1 2">DSM 14012</strain>
    </source>
</reference>
<keyword evidence="2" id="KW-1185">Reference proteome</keyword>
<dbReference type="RefSeq" id="WP_085510231.1">
    <property type="nucleotide sequence ID" value="NZ_FXAP01000001.1"/>
</dbReference>